<dbReference type="Gene3D" id="2.60.480.10">
    <property type="entry name" value="eubacterium ventriosum atcc domain"/>
    <property type="match status" value="1"/>
</dbReference>
<dbReference type="AlphaFoldDB" id="A0A4Q1RJM2"/>
<feature type="transmembrane region" description="Helical" evidence="1">
    <location>
        <begin position="103"/>
        <end position="122"/>
    </location>
</feature>
<dbReference type="InterPro" id="IPR038548">
    <property type="entry name" value="SporV_AA_N_sf"/>
</dbReference>
<evidence type="ECO:0000256" key="1">
    <source>
        <dbReference type="SAM" id="Phobius"/>
    </source>
</evidence>
<dbReference type="RefSeq" id="WP_022400001.1">
    <property type="nucleotide sequence ID" value="NZ_DAWBJR010000052.1"/>
</dbReference>
<name>A0A4Q1RJM2_9FIRM</name>
<dbReference type="OrthoDB" id="9782754at2"/>
<dbReference type="Proteomes" id="UP000290106">
    <property type="component" value="Unassembled WGS sequence"/>
</dbReference>
<evidence type="ECO:0000259" key="2">
    <source>
        <dbReference type="Pfam" id="PF12164"/>
    </source>
</evidence>
<feature type="domain" description="Stage V sporulation protein AA" evidence="2">
    <location>
        <begin position="5"/>
        <end position="89"/>
    </location>
</feature>
<protein>
    <submittedName>
        <fullName evidence="3">Stage V sporulation protein AA</fullName>
    </submittedName>
</protein>
<evidence type="ECO:0000313" key="4">
    <source>
        <dbReference type="Proteomes" id="UP000290106"/>
    </source>
</evidence>
<feature type="transmembrane region" description="Helical" evidence="1">
    <location>
        <begin position="142"/>
        <end position="163"/>
    </location>
</feature>
<reference evidence="3 4" key="1">
    <citation type="submission" date="2019-01" db="EMBL/GenBank/DDBJ databases">
        <title>Blautia sp. nov. KGMB01111 isolated human feces.</title>
        <authorList>
            <person name="Park J.-E."/>
            <person name="Kim J.-S."/>
            <person name="Park S.-H."/>
        </authorList>
    </citation>
    <scope>NUCLEOTIDE SEQUENCE [LARGE SCALE GENOMIC DNA]</scope>
    <source>
        <strain evidence="3 4">KGMB01111</strain>
    </source>
</reference>
<dbReference type="EMBL" id="SDKC01000001">
    <property type="protein sequence ID" value="RXS75922.1"/>
    <property type="molecule type" value="Genomic_DNA"/>
</dbReference>
<dbReference type="InterPro" id="IPR021997">
    <property type="entry name" value="SporV_AA"/>
</dbReference>
<dbReference type="Pfam" id="PF12164">
    <property type="entry name" value="SporV_AA"/>
    <property type="match status" value="1"/>
</dbReference>
<keyword evidence="4" id="KW-1185">Reference proteome</keyword>
<keyword evidence="1" id="KW-0812">Transmembrane</keyword>
<gene>
    <name evidence="3" type="ORF">ETP43_12375</name>
</gene>
<comment type="caution">
    <text evidence="3">The sequence shown here is derived from an EMBL/GenBank/DDBJ whole genome shotgun (WGS) entry which is preliminary data.</text>
</comment>
<sequence>MGDVLYIQTEKNRKITDPHVRLGDIADLTSNNPEVLQRCKVLRVLTLEPEKYGRYTVSAMELIWLIQKKEEKVEVDHVGEPQFILTYEDPAGKNIVMSWLKTAFVCLITFFGTMFSIMTFNMDVDIPTLFERISGQFTSNPAGLTILEATYSVGIGIGVVFFFNHFGKWKITEDPTPMEVEMREYEDQVDLTILEMERRKEENSG</sequence>
<proteinExistence type="predicted"/>
<accession>A0A4Q1RJM2</accession>
<keyword evidence="1" id="KW-1133">Transmembrane helix</keyword>
<keyword evidence="1" id="KW-0472">Membrane</keyword>
<organism evidence="3 4">
    <name type="scientific">Blautia faecicola</name>
    <dbReference type="NCBI Taxonomy" id="2509240"/>
    <lineage>
        <taxon>Bacteria</taxon>
        <taxon>Bacillati</taxon>
        <taxon>Bacillota</taxon>
        <taxon>Clostridia</taxon>
        <taxon>Lachnospirales</taxon>
        <taxon>Lachnospiraceae</taxon>
        <taxon>Blautia</taxon>
    </lineage>
</organism>
<evidence type="ECO:0000313" key="3">
    <source>
        <dbReference type="EMBL" id="RXS75922.1"/>
    </source>
</evidence>